<accession>A0ABQ9YN49</accession>
<organism evidence="1 2">
    <name type="scientific">Daphnia magna</name>
    <dbReference type="NCBI Taxonomy" id="35525"/>
    <lineage>
        <taxon>Eukaryota</taxon>
        <taxon>Metazoa</taxon>
        <taxon>Ecdysozoa</taxon>
        <taxon>Arthropoda</taxon>
        <taxon>Crustacea</taxon>
        <taxon>Branchiopoda</taxon>
        <taxon>Diplostraca</taxon>
        <taxon>Cladocera</taxon>
        <taxon>Anomopoda</taxon>
        <taxon>Daphniidae</taxon>
        <taxon>Daphnia</taxon>
    </lineage>
</organism>
<keyword evidence="2" id="KW-1185">Reference proteome</keyword>
<sequence>MQSCSRSSSPDVLLWPQNHSVTWFNPGLGFFENGYSFNLQKSWRIANKVGLVRRQVRADTVTESVTGNAHPQESATASTKRNPYWCIA</sequence>
<evidence type="ECO:0000313" key="2">
    <source>
        <dbReference type="Proteomes" id="UP001234178"/>
    </source>
</evidence>
<name>A0ABQ9YN49_9CRUS</name>
<gene>
    <name evidence="1" type="ORF">OUZ56_003865</name>
</gene>
<reference evidence="1 2" key="1">
    <citation type="journal article" date="2023" name="Nucleic Acids Res.">
        <title>The hologenome of Daphnia magna reveals possible DNA methylation and microbiome-mediated evolution of the host genome.</title>
        <authorList>
            <person name="Chaturvedi A."/>
            <person name="Li X."/>
            <person name="Dhandapani V."/>
            <person name="Marshall H."/>
            <person name="Kissane S."/>
            <person name="Cuenca-Cambronero M."/>
            <person name="Asole G."/>
            <person name="Calvet F."/>
            <person name="Ruiz-Romero M."/>
            <person name="Marangio P."/>
            <person name="Guigo R."/>
            <person name="Rago D."/>
            <person name="Mirbahai L."/>
            <person name="Eastwood N."/>
            <person name="Colbourne J.K."/>
            <person name="Zhou J."/>
            <person name="Mallon E."/>
            <person name="Orsini L."/>
        </authorList>
    </citation>
    <scope>NUCLEOTIDE SEQUENCE [LARGE SCALE GENOMIC DNA]</scope>
    <source>
        <strain evidence="1">LRV0_1</strain>
    </source>
</reference>
<dbReference type="Proteomes" id="UP001234178">
    <property type="component" value="Unassembled WGS sequence"/>
</dbReference>
<comment type="caution">
    <text evidence="1">The sequence shown here is derived from an EMBL/GenBank/DDBJ whole genome shotgun (WGS) entry which is preliminary data.</text>
</comment>
<evidence type="ECO:0000313" key="1">
    <source>
        <dbReference type="EMBL" id="KAK4002006.1"/>
    </source>
</evidence>
<protein>
    <submittedName>
        <fullName evidence="1">Uncharacterized protein</fullName>
    </submittedName>
</protein>
<proteinExistence type="predicted"/>
<dbReference type="EMBL" id="JAOYFB010000001">
    <property type="protein sequence ID" value="KAK4002006.1"/>
    <property type="molecule type" value="Genomic_DNA"/>
</dbReference>